<keyword evidence="2" id="KW-1185">Reference proteome</keyword>
<name>A0AAV4J552_9GAST</name>
<evidence type="ECO:0000313" key="1">
    <source>
        <dbReference type="EMBL" id="GFS16970.1"/>
    </source>
</evidence>
<evidence type="ECO:0000313" key="2">
    <source>
        <dbReference type="Proteomes" id="UP000762676"/>
    </source>
</evidence>
<dbReference type="AlphaFoldDB" id="A0AAV4J552"/>
<organism evidence="1 2">
    <name type="scientific">Elysia marginata</name>
    <dbReference type="NCBI Taxonomy" id="1093978"/>
    <lineage>
        <taxon>Eukaryota</taxon>
        <taxon>Metazoa</taxon>
        <taxon>Spiralia</taxon>
        <taxon>Lophotrochozoa</taxon>
        <taxon>Mollusca</taxon>
        <taxon>Gastropoda</taxon>
        <taxon>Heterobranchia</taxon>
        <taxon>Euthyneura</taxon>
        <taxon>Panpulmonata</taxon>
        <taxon>Sacoglossa</taxon>
        <taxon>Placobranchoidea</taxon>
        <taxon>Plakobranchidae</taxon>
        <taxon>Elysia</taxon>
    </lineage>
</organism>
<protein>
    <submittedName>
        <fullName evidence="1">Uncharacterized protein</fullName>
    </submittedName>
</protein>
<dbReference type="EMBL" id="BMAT01009966">
    <property type="protein sequence ID" value="GFS16970.1"/>
    <property type="molecule type" value="Genomic_DNA"/>
</dbReference>
<accession>A0AAV4J552</accession>
<proteinExistence type="predicted"/>
<comment type="caution">
    <text evidence="1">The sequence shown here is derived from an EMBL/GenBank/DDBJ whole genome shotgun (WGS) entry which is preliminary data.</text>
</comment>
<gene>
    <name evidence="1" type="ORF">ElyMa_004969200</name>
</gene>
<dbReference type="Proteomes" id="UP000762676">
    <property type="component" value="Unassembled WGS sequence"/>
</dbReference>
<reference evidence="1 2" key="1">
    <citation type="journal article" date="2021" name="Elife">
        <title>Chloroplast acquisition without the gene transfer in kleptoplastic sea slugs, Plakobranchus ocellatus.</title>
        <authorList>
            <person name="Maeda T."/>
            <person name="Takahashi S."/>
            <person name="Yoshida T."/>
            <person name="Shimamura S."/>
            <person name="Takaki Y."/>
            <person name="Nagai Y."/>
            <person name="Toyoda A."/>
            <person name="Suzuki Y."/>
            <person name="Arimoto A."/>
            <person name="Ishii H."/>
            <person name="Satoh N."/>
            <person name="Nishiyama T."/>
            <person name="Hasebe M."/>
            <person name="Maruyama T."/>
            <person name="Minagawa J."/>
            <person name="Obokata J."/>
            <person name="Shigenobu S."/>
        </authorList>
    </citation>
    <scope>NUCLEOTIDE SEQUENCE [LARGE SCALE GENOMIC DNA]</scope>
</reference>
<sequence length="103" mass="11283">MLRFVETLGTLFRRDLVTPFSRCEVSSPELEMSAGVRGLFDRQSQQSLQLRDQVSRKSIWAVGQLPGVLADGVATQARADLITRNLTVCGLPACLSVCGLVFK</sequence>